<proteinExistence type="predicted"/>
<reference evidence="1 2" key="1">
    <citation type="submission" date="2019-09" db="EMBL/GenBank/DDBJ databases">
        <title>Draft genome sequence of Ginsengibacter sp. BR5-29.</title>
        <authorList>
            <person name="Im W.-T."/>
        </authorList>
    </citation>
    <scope>NUCLEOTIDE SEQUENCE [LARGE SCALE GENOMIC DNA]</scope>
    <source>
        <strain evidence="1 2">BR5-29</strain>
    </source>
</reference>
<comment type="caution">
    <text evidence="1">The sequence shown here is derived from an EMBL/GenBank/DDBJ whole genome shotgun (WGS) entry which is preliminary data.</text>
</comment>
<evidence type="ECO:0000313" key="1">
    <source>
        <dbReference type="EMBL" id="KAA9038480.1"/>
    </source>
</evidence>
<dbReference type="Proteomes" id="UP000326903">
    <property type="component" value="Unassembled WGS sequence"/>
</dbReference>
<dbReference type="PROSITE" id="PS51257">
    <property type="entry name" value="PROKAR_LIPOPROTEIN"/>
    <property type="match status" value="1"/>
</dbReference>
<evidence type="ECO:0008006" key="3">
    <source>
        <dbReference type="Google" id="ProtNLM"/>
    </source>
</evidence>
<gene>
    <name evidence="1" type="ORF">FW778_13030</name>
</gene>
<dbReference type="EMBL" id="VYQF01000003">
    <property type="protein sequence ID" value="KAA9038480.1"/>
    <property type="molecule type" value="Genomic_DNA"/>
</dbReference>
<accession>A0A5J5IHC9</accession>
<name>A0A5J5IHC9_9BACT</name>
<sequence>MLSCRKILFLTIGGISFAGCLEQKILFDFNKDVNQNFFKEVPGIGDALYIKYPVTKKATTARVYVSSFREKFIENDDLLEYSELNDVSKTSSVDYWNVNGYSQNLYLVKYEFSYSVKNKKGEPIDIPVIGAVFFSLKRNGQNKVTGIAPCYFGTVDEDENLITFDTELTLAKKDGTFYLKAIKKKKNVKGLLFMPANFPSNPATPDDTFTIEKIVKLDANKVGGYKPLVFNINKILKDANALQFHYVDTIHLTQ</sequence>
<keyword evidence="2" id="KW-1185">Reference proteome</keyword>
<dbReference type="AlphaFoldDB" id="A0A5J5IHC9"/>
<dbReference type="RefSeq" id="WP_150415154.1">
    <property type="nucleotide sequence ID" value="NZ_VYQF01000003.1"/>
</dbReference>
<evidence type="ECO:0000313" key="2">
    <source>
        <dbReference type="Proteomes" id="UP000326903"/>
    </source>
</evidence>
<organism evidence="1 2">
    <name type="scientific">Ginsengibacter hankyongi</name>
    <dbReference type="NCBI Taxonomy" id="2607284"/>
    <lineage>
        <taxon>Bacteria</taxon>
        <taxon>Pseudomonadati</taxon>
        <taxon>Bacteroidota</taxon>
        <taxon>Chitinophagia</taxon>
        <taxon>Chitinophagales</taxon>
        <taxon>Chitinophagaceae</taxon>
        <taxon>Ginsengibacter</taxon>
    </lineage>
</organism>
<protein>
    <recommendedName>
        <fullName evidence="3">Lipoprotein</fullName>
    </recommendedName>
</protein>